<dbReference type="InterPro" id="IPR026444">
    <property type="entry name" value="Secre_tail"/>
</dbReference>
<evidence type="ECO:0000256" key="1">
    <source>
        <dbReference type="SAM" id="SignalP"/>
    </source>
</evidence>
<gene>
    <name evidence="4" type="ORF">ENS56_13710</name>
</gene>
<name>A0A832G888_9BACT</name>
<keyword evidence="1" id="KW-0732">Signal</keyword>
<dbReference type="Gene3D" id="2.60.40.10">
    <property type="entry name" value="Immunoglobulins"/>
    <property type="match status" value="1"/>
</dbReference>
<feature type="signal peptide" evidence="1">
    <location>
        <begin position="1"/>
        <end position="17"/>
    </location>
</feature>
<reference evidence="4" key="1">
    <citation type="journal article" date="2020" name="mSystems">
        <title>Genome- and Community-Level Interaction Insights into Carbon Utilization and Element Cycling Functions of Hydrothermarchaeota in Hydrothermal Sediment.</title>
        <authorList>
            <person name="Zhou Z."/>
            <person name="Liu Y."/>
            <person name="Xu W."/>
            <person name="Pan J."/>
            <person name="Luo Z.H."/>
            <person name="Li M."/>
        </authorList>
    </citation>
    <scope>NUCLEOTIDE SEQUENCE [LARGE SCALE GENOMIC DNA]</scope>
    <source>
        <strain evidence="4">SpSt-500</strain>
    </source>
</reference>
<evidence type="ECO:0000313" key="4">
    <source>
        <dbReference type="EMBL" id="HGT49088.1"/>
    </source>
</evidence>
<comment type="caution">
    <text evidence="4">The sequence shown here is derived from an EMBL/GenBank/DDBJ whole genome shotgun (WGS) entry which is preliminary data.</text>
</comment>
<feature type="domain" description="Secretion system C-terminal sorting" evidence="3">
    <location>
        <begin position="526"/>
        <end position="602"/>
    </location>
</feature>
<evidence type="ECO:0000259" key="3">
    <source>
        <dbReference type="Pfam" id="PF18962"/>
    </source>
</evidence>
<dbReference type="InterPro" id="IPR013783">
    <property type="entry name" value="Ig-like_fold"/>
</dbReference>
<dbReference type="EMBL" id="DSVI01000025">
    <property type="protein sequence ID" value="HGT49088.1"/>
    <property type="molecule type" value="Genomic_DNA"/>
</dbReference>
<dbReference type="InterPro" id="IPR006626">
    <property type="entry name" value="PbH1"/>
</dbReference>
<dbReference type="InterPro" id="IPR039448">
    <property type="entry name" value="Beta_helix"/>
</dbReference>
<dbReference type="InterPro" id="IPR012334">
    <property type="entry name" value="Pectin_lyas_fold"/>
</dbReference>
<dbReference type="SMART" id="SM00710">
    <property type="entry name" value="PbH1"/>
    <property type="match status" value="6"/>
</dbReference>
<dbReference type="InterPro" id="IPR011050">
    <property type="entry name" value="Pectin_lyase_fold/virulence"/>
</dbReference>
<organism evidence="4">
    <name type="scientific">Ignavibacterium album</name>
    <dbReference type="NCBI Taxonomy" id="591197"/>
    <lineage>
        <taxon>Bacteria</taxon>
        <taxon>Pseudomonadati</taxon>
        <taxon>Ignavibacteriota</taxon>
        <taxon>Ignavibacteria</taxon>
        <taxon>Ignavibacteriales</taxon>
        <taxon>Ignavibacteriaceae</taxon>
        <taxon>Ignavibacterium</taxon>
    </lineage>
</organism>
<feature type="chain" id="PRO_5033003534" evidence="1">
    <location>
        <begin position="18"/>
        <end position="605"/>
    </location>
</feature>
<dbReference type="Gene3D" id="2.160.20.10">
    <property type="entry name" value="Single-stranded right-handed beta-helix, Pectin lyase-like"/>
    <property type="match status" value="1"/>
</dbReference>
<dbReference type="Pfam" id="PF18962">
    <property type="entry name" value="Por_Secre_tail"/>
    <property type="match status" value="1"/>
</dbReference>
<dbReference type="NCBIfam" id="TIGR04183">
    <property type="entry name" value="Por_Secre_tail"/>
    <property type="match status" value="1"/>
</dbReference>
<sequence length="605" mass="66887">MKKLLLILTILSSNLFAQYTTPNTGVNWNLDSLVLYSSGVVVGAYPNYQINNNIIVAANDELNILAGSQVTFTTAAAGIEVNGIFKAIGTLVDSIVFTSTVEDSTGYYVGFRFNANPNSNLSQIKYARIFYADYGIRCVDASPTLSNSYLYKCGRGVQLSSSNAVIKDNVIERSYEYGITMTLGSSPLIEGNYLIKNNTKATSAMNQISIGLQGNNSPIIRNNIIEGGESIPTGGISLWVSGSTAFSNAVIEGNQIFNNSFGITLYSTSNGIINAIVRDNVIYNNNINPNVMTSGSGININGSPANQPIITRNTIYGNWWGITIQNGTTVQAGPQPNIGNIENSDTTDDGMNIIYGNIQGLNVYDFYNNCTNDIYAQNNDWGVYDSLSIENHIFHKADNPLHGLVRFIPFSLQIPVELSSFTAEITENSVELNWSTSTETNNGGFEIQRSVIPSEARNLIWMKIGFVDGKGTTTEPQNYFFIDKELKTGTYLYRLKQIDLNGSFQYSKEIKVEIISPKEFVLEQNYPNPFNPATRINWQSPVSGWQTIKLFDLLGREIETIVDGYYEAGKHSTFYSVNSTLPSGIYFYRLQADNITLIKKMILLR</sequence>
<dbReference type="Pfam" id="PF13229">
    <property type="entry name" value="Beta_helix"/>
    <property type="match status" value="1"/>
</dbReference>
<dbReference type="AlphaFoldDB" id="A0A832G888"/>
<evidence type="ECO:0000259" key="2">
    <source>
        <dbReference type="Pfam" id="PF13229"/>
    </source>
</evidence>
<proteinExistence type="predicted"/>
<dbReference type="SUPFAM" id="SSF51126">
    <property type="entry name" value="Pectin lyase-like"/>
    <property type="match status" value="1"/>
</dbReference>
<protein>
    <submittedName>
        <fullName evidence="4">T9SS type A sorting domain-containing protein</fullName>
    </submittedName>
</protein>
<accession>A0A832G888</accession>
<feature type="domain" description="Right handed beta helix" evidence="2">
    <location>
        <begin position="117"/>
        <end position="281"/>
    </location>
</feature>